<proteinExistence type="predicted"/>
<dbReference type="OrthoDB" id="9132248at2"/>
<protein>
    <recommendedName>
        <fullName evidence="3">Metal ABC transporter ATPase</fullName>
    </recommendedName>
</protein>
<dbReference type="Gene3D" id="3.30.160.100">
    <property type="entry name" value="Ribosome hibernation promotion factor-like"/>
    <property type="match status" value="1"/>
</dbReference>
<keyword evidence="2" id="KW-1185">Reference proteome</keyword>
<dbReference type="InterPro" id="IPR036567">
    <property type="entry name" value="RHF-like"/>
</dbReference>
<evidence type="ECO:0008006" key="3">
    <source>
        <dbReference type="Google" id="ProtNLM"/>
    </source>
</evidence>
<dbReference type="InterPro" id="IPR003489">
    <property type="entry name" value="RHF/RaiA"/>
</dbReference>
<sequence>MEVGMQIAYRGFAGSAAIEAAAAGELARMQRFAGRLTGCHVAVELMRSASRADRFDARLDLIMRAHELIPMPHSVDEDARAALHVAFDAAVREMEKSHGQG</sequence>
<dbReference type="RefSeq" id="WP_087654973.1">
    <property type="nucleotide sequence ID" value="NZ_FCOL02000003.1"/>
</dbReference>
<evidence type="ECO:0000313" key="1">
    <source>
        <dbReference type="EMBL" id="SAL22953.1"/>
    </source>
</evidence>
<dbReference type="SUPFAM" id="SSF69754">
    <property type="entry name" value="Ribosome binding protein Y (YfiA homologue)"/>
    <property type="match status" value="1"/>
</dbReference>
<gene>
    <name evidence="1" type="ORF">AWB67_00846</name>
</gene>
<dbReference type="EMBL" id="FCOL02000003">
    <property type="protein sequence ID" value="SAL22953.1"/>
    <property type="molecule type" value="Genomic_DNA"/>
</dbReference>
<name>A0A158FTJ0_9BURK</name>
<comment type="caution">
    <text evidence="1">The sequence shown here is derived from an EMBL/GenBank/DDBJ whole genome shotgun (WGS) entry which is preliminary data.</text>
</comment>
<accession>A0A158FTJ0</accession>
<dbReference type="Proteomes" id="UP000054925">
    <property type="component" value="Unassembled WGS sequence"/>
</dbReference>
<evidence type="ECO:0000313" key="2">
    <source>
        <dbReference type="Proteomes" id="UP000054925"/>
    </source>
</evidence>
<organism evidence="1 2">
    <name type="scientific">Caballeronia terrestris</name>
    <dbReference type="NCBI Taxonomy" id="1226301"/>
    <lineage>
        <taxon>Bacteria</taxon>
        <taxon>Pseudomonadati</taxon>
        <taxon>Pseudomonadota</taxon>
        <taxon>Betaproteobacteria</taxon>
        <taxon>Burkholderiales</taxon>
        <taxon>Burkholderiaceae</taxon>
        <taxon>Caballeronia</taxon>
    </lineage>
</organism>
<dbReference type="AlphaFoldDB" id="A0A158FTJ0"/>
<reference evidence="1" key="1">
    <citation type="submission" date="2016-01" db="EMBL/GenBank/DDBJ databases">
        <authorList>
            <person name="Peeters C."/>
        </authorList>
    </citation>
    <scope>NUCLEOTIDE SEQUENCE [LARGE SCALE GENOMIC DNA]</scope>
    <source>
        <strain evidence="1">LMG 22937</strain>
    </source>
</reference>
<dbReference type="Pfam" id="PF02482">
    <property type="entry name" value="Ribosomal_S30AE"/>
    <property type="match status" value="1"/>
</dbReference>